<dbReference type="EMBL" id="JOKJ01000012">
    <property type="protein sequence ID" value="KEQ07588.1"/>
    <property type="molecule type" value="Genomic_DNA"/>
</dbReference>
<dbReference type="OrthoDB" id="9815326at2"/>
<dbReference type="Pfam" id="PF05013">
    <property type="entry name" value="FGase"/>
    <property type="match status" value="1"/>
</dbReference>
<dbReference type="AlphaFoldDB" id="A0A922P116"/>
<gene>
    <name evidence="1" type="ORF">GV68_04515</name>
</gene>
<comment type="caution">
    <text evidence="1">The sequence shown here is derived from an EMBL/GenBank/DDBJ whole genome shotgun (WGS) entry which is preliminary data.</text>
</comment>
<keyword evidence="2" id="KW-1185">Reference proteome</keyword>
<dbReference type="SUPFAM" id="SSF53187">
    <property type="entry name" value="Zn-dependent exopeptidases"/>
    <property type="match status" value="1"/>
</dbReference>
<accession>A0A922P116</accession>
<evidence type="ECO:0000313" key="2">
    <source>
        <dbReference type="Proteomes" id="UP000052167"/>
    </source>
</evidence>
<dbReference type="InterPro" id="IPR007709">
    <property type="entry name" value="N-FG_amidohydro"/>
</dbReference>
<dbReference type="InterPro" id="IPR011227">
    <property type="entry name" value="UCP029730"/>
</dbReference>
<evidence type="ECO:0000313" key="1">
    <source>
        <dbReference type="EMBL" id="KEQ07588.1"/>
    </source>
</evidence>
<dbReference type="Proteomes" id="UP000052167">
    <property type="component" value="Unassembled WGS sequence"/>
</dbReference>
<name>A0A922P116_9HYPH</name>
<reference evidence="1 2" key="1">
    <citation type="submission" date="2014-06" db="EMBL/GenBank/DDBJ databases">
        <title>Rhizobium pelagicum/R2-400B4.</title>
        <authorList>
            <person name="Kimes N.E."/>
            <person name="Lopez-Perez M."/>
        </authorList>
    </citation>
    <scope>NUCLEOTIDE SEQUENCE [LARGE SCALE GENOMIC DNA]</scope>
    <source>
        <strain evidence="1 2">R2-400B4</strain>
    </source>
</reference>
<dbReference type="PIRSF" id="PIRSF029730">
    <property type="entry name" value="UCP029730"/>
    <property type="match status" value="1"/>
</dbReference>
<proteinExistence type="predicted"/>
<dbReference type="Gene3D" id="3.40.630.40">
    <property type="entry name" value="Zn-dependent exopeptidases"/>
    <property type="match status" value="1"/>
</dbReference>
<protein>
    <submittedName>
        <fullName evidence="1">N-formylglutamate amidohydrolase</fullName>
    </submittedName>
</protein>
<organism evidence="1 2">
    <name type="scientific">Pseudorhizobium pelagicum</name>
    <dbReference type="NCBI Taxonomy" id="1509405"/>
    <lineage>
        <taxon>Bacteria</taxon>
        <taxon>Pseudomonadati</taxon>
        <taxon>Pseudomonadota</taxon>
        <taxon>Alphaproteobacteria</taxon>
        <taxon>Hyphomicrobiales</taxon>
        <taxon>Rhizobiaceae</taxon>
        <taxon>Rhizobium/Agrobacterium group</taxon>
        <taxon>Pseudorhizobium</taxon>
    </lineage>
</organism>
<dbReference type="RefSeq" id="WP_037167093.1">
    <property type="nucleotide sequence ID" value="NZ_CAJXID010000022.1"/>
</dbReference>
<sequence length="265" mass="29221">MLAETTFFTEADGDPVAVENPDGKGEVLLVCEHASRRLPQRYGTLGLSGDALASHIAWDPGALAVAQRMSRQLDATLIYQRFSRLIYDCNRPPDSPAAMRDVSEIFRIPGNENLTEEERSLRTSSLYLPFQGRIRQDIETRRAQGRPTVLVTVHSFTPVYFGQQRQVEIGILHERDHRLADAMLEIAAGGTLYRVARNEPYGPADGVTHTLELHAMPAGMLNVMIEIRNDLIADEAGQGRAADFLSGLLRQGIEALTNQNNNGGA</sequence>